<dbReference type="InterPro" id="IPR045526">
    <property type="entry name" value="DUF6471"/>
</dbReference>
<dbReference type="PROSITE" id="PS50943">
    <property type="entry name" value="HTH_CROC1"/>
    <property type="match status" value="1"/>
</dbReference>
<keyword evidence="4" id="KW-1185">Reference proteome</keyword>
<dbReference type="InterPro" id="IPR010982">
    <property type="entry name" value="Lambda_DNA-bd_dom_sf"/>
</dbReference>
<reference evidence="3" key="1">
    <citation type="submission" date="2022-04" db="EMBL/GenBank/DDBJ databases">
        <title>Lysobacter sp. CAU 1642 isolated from sea sand.</title>
        <authorList>
            <person name="Kim W."/>
        </authorList>
    </citation>
    <scope>NUCLEOTIDE SEQUENCE</scope>
    <source>
        <strain evidence="3">CAU 1642</strain>
    </source>
</reference>
<dbReference type="Pfam" id="PF20075">
    <property type="entry name" value="DUF6471"/>
    <property type="match status" value="1"/>
</dbReference>
<feature type="domain" description="HTH cro/C1-type" evidence="2">
    <location>
        <begin position="25"/>
        <end position="78"/>
    </location>
</feature>
<organism evidence="3 4">
    <name type="scientific">Pseudomarimonas salicorniae</name>
    <dbReference type="NCBI Taxonomy" id="2933270"/>
    <lineage>
        <taxon>Bacteria</taxon>
        <taxon>Pseudomonadati</taxon>
        <taxon>Pseudomonadota</taxon>
        <taxon>Gammaproteobacteria</taxon>
        <taxon>Lysobacterales</taxon>
        <taxon>Lysobacteraceae</taxon>
        <taxon>Pseudomarimonas</taxon>
    </lineage>
</organism>
<dbReference type="RefSeq" id="WP_248210567.1">
    <property type="nucleotide sequence ID" value="NZ_JALNMH010000012.1"/>
</dbReference>
<dbReference type="CDD" id="cd00093">
    <property type="entry name" value="HTH_XRE"/>
    <property type="match status" value="1"/>
</dbReference>
<feature type="coiled-coil region" evidence="1">
    <location>
        <begin position="199"/>
        <end position="226"/>
    </location>
</feature>
<protein>
    <submittedName>
        <fullName evidence="3">Helix-turn-helix transcriptional regulator</fullName>
    </submittedName>
</protein>
<dbReference type="Gene3D" id="1.10.260.40">
    <property type="entry name" value="lambda repressor-like DNA-binding domains"/>
    <property type="match status" value="1"/>
</dbReference>
<dbReference type="InterPro" id="IPR001387">
    <property type="entry name" value="Cro/C1-type_HTH"/>
</dbReference>
<keyword evidence="1" id="KW-0175">Coiled coil</keyword>
<dbReference type="SMART" id="SM00530">
    <property type="entry name" value="HTH_XRE"/>
    <property type="match status" value="1"/>
</dbReference>
<gene>
    <name evidence="3" type="ORF">M0G41_14550</name>
</gene>
<evidence type="ECO:0000313" key="4">
    <source>
        <dbReference type="Proteomes" id="UP001431449"/>
    </source>
</evidence>
<dbReference type="Proteomes" id="UP001431449">
    <property type="component" value="Unassembled WGS sequence"/>
</dbReference>
<evidence type="ECO:0000259" key="2">
    <source>
        <dbReference type="PROSITE" id="PS50943"/>
    </source>
</evidence>
<sequence length="276" mass="31502">MNNPHVKDPESADPGPEQWALVEALKRRLRQEGLTYAQLGERIGLSEPSVKRLFSRGRFSLQQLLACCSALDIELGALCQSRQARAAELRELSVSQEKALAADPRLLLCFHLLVQGWTLSDMARQYGFRGTDRTLLLARLDQLGLIELLPQDRIRLRVPRDFRWRTQGPVRRRYGAAVLQEFLLDRFQGERALLRFEVRELSEASLQVVRRKMEKLAQEVSELAELDAFLPVERKHSVGVAMALRPWVFSVATALRQATEDSDVRATPARRPKRRG</sequence>
<dbReference type="SUPFAM" id="SSF47413">
    <property type="entry name" value="lambda repressor-like DNA-binding domains"/>
    <property type="match status" value="1"/>
</dbReference>
<evidence type="ECO:0000256" key="1">
    <source>
        <dbReference type="SAM" id="Coils"/>
    </source>
</evidence>
<evidence type="ECO:0000313" key="3">
    <source>
        <dbReference type="EMBL" id="MCK7594887.1"/>
    </source>
</evidence>
<name>A0ABT0GKI5_9GAMM</name>
<accession>A0ABT0GKI5</accession>
<dbReference type="EMBL" id="JALNMH010000012">
    <property type="protein sequence ID" value="MCK7594887.1"/>
    <property type="molecule type" value="Genomic_DNA"/>
</dbReference>
<comment type="caution">
    <text evidence="3">The sequence shown here is derived from an EMBL/GenBank/DDBJ whole genome shotgun (WGS) entry which is preliminary data.</text>
</comment>
<proteinExistence type="predicted"/>